<organism evidence="1 2">
    <name type="scientific">Paraburkholderia nemoris</name>
    <dbReference type="NCBI Taxonomy" id="2793076"/>
    <lineage>
        <taxon>Bacteria</taxon>
        <taxon>Pseudomonadati</taxon>
        <taxon>Pseudomonadota</taxon>
        <taxon>Betaproteobacteria</taxon>
        <taxon>Burkholderiales</taxon>
        <taxon>Burkholderiaceae</taxon>
        <taxon>Paraburkholderia</taxon>
    </lineage>
</organism>
<dbReference type="PROSITE" id="PS51257">
    <property type="entry name" value="PROKAR_LIPOPROTEIN"/>
    <property type="match status" value="1"/>
</dbReference>
<evidence type="ECO:0000313" key="2">
    <source>
        <dbReference type="Proteomes" id="UP000673821"/>
    </source>
</evidence>
<sequence length="128" mass="14022">MNRVPANEKSLANHLALVACRSEYGNGHLVNELMRTVYLSLFLQRAGYGTCPTEQFKIAECAVEATLAHAHESGEWRLPAETIVDFEALLALYDAQLARAPLHEVLAAEQKLRAFLAGTSSSPIQVNT</sequence>
<name>A0ABM8SNK1_9BURK</name>
<evidence type="ECO:0008006" key="3">
    <source>
        <dbReference type="Google" id="ProtNLM"/>
    </source>
</evidence>
<protein>
    <recommendedName>
        <fullName evidence="3">Fis family transcriptional regulator</fullName>
    </recommendedName>
</protein>
<comment type="caution">
    <text evidence="1">The sequence shown here is derived from an EMBL/GenBank/DDBJ whole genome shotgun (WGS) entry which is preliminary data.</text>
</comment>
<dbReference type="EMBL" id="CAJNBH010000023">
    <property type="protein sequence ID" value="CAE6822602.1"/>
    <property type="molecule type" value="Genomic_DNA"/>
</dbReference>
<proteinExistence type="predicted"/>
<dbReference type="Proteomes" id="UP000673821">
    <property type="component" value="Unassembled WGS sequence"/>
</dbReference>
<reference evidence="1 2" key="1">
    <citation type="submission" date="2021-02" db="EMBL/GenBank/DDBJ databases">
        <authorList>
            <person name="Vanwijnsberghe S."/>
        </authorList>
    </citation>
    <scope>NUCLEOTIDE SEQUENCE [LARGE SCALE GENOMIC DNA]</scope>
    <source>
        <strain evidence="1 2">R-69776</strain>
    </source>
</reference>
<gene>
    <name evidence="1" type="ORF">R69776_06218</name>
</gene>
<evidence type="ECO:0000313" key="1">
    <source>
        <dbReference type="EMBL" id="CAE6822602.1"/>
    </source>
</evidence>
<accession>A0ABM8SNK1</accession>
<keyword evidence="2" id="KW-1185">Reference proteome</keyword>